<keyword evidence="2" id="KW-0378">Hydrolase</keyword>
<evidence type="ECO:0000256" key="1">
    <source>
        <dbReference type="SAM" id="Phobius"/>
    </source>
</evidence>
<evidence type="ECO:0000313" key="2">
    <source>
        <dbReference type="EMBL" id="MDQ0273324.1"/>
    </source>
</evidence>
<keyword evidence="1" id="KW-0472">Membrane</keyword>
<dbReference type="RefSeq" id="WP_307479284.1">
    <property type="nucleotide sequence ID" value="NZ_JAUSUB010000037.1"/>
</dbReference>
<dbReference type="EMBL" id="JAUSUB010000037">
    <property type="protein sequence ID" value="MDQ0273324.1"/>
    <property type="molecule type" value="Genomic_DNA"/>
</dbReference>
<gene>
    <name evidence="2" type="ORF">J2S17_005256</name>
</gene>
<feature type="transmembrane region" description="Helical" evidence="1">
    <location>
        <begin position="51"/>
        <end position="73"/>
    </location>
</feature>
<feature type="transmembrane region" description="Helical" evidence="1">
    <location>
        <begin position="156"/>
        <end position="176"/>
    </location>
</feature>
<sequence>MKKQQEIDSITLSYLNFQTPKENRGNIIVFFLIFLDLLGLFPILSEPFSSQYFWAAFIPVAFMHIWALLYIIAPYKFERTYYLFFGIYGIVNTYVFSLSIQKFLSNYILTNTVLPIIIGLFLFIGLIIIINWANLKLLRSGTYANLQKKGTKVNTSPIIAASGLGYILGQLILAFVYSDSLIIMVFIFVLSILSVVTAYFSVFIHRYIFIQKNEVAVKKLYPEFGLPKSERNSKYL</sequence>
<feature type="transmembrane region" description="Helical" evidence="1">
    <location>
        <begin position="112"/>
        <end position="135"/>
    </location>
</feature>
<feature type="transmembrane region" description="Helical" evidence="1">
    <location>
        <begin position="182"/>
        <end position="204"/>
    </location>
</feature>
<organism evidence="2 3">
    <name type="scientific">Cytobacillus purgationiresistens</name>
    <dbReference type="NCBI Taxonomy" id="863449"/>
    <lineage>
        <taxon>Bacteria</taxon>
        <taxon>Bacillati</taxon>
        <taxon>Bacillota</taxon>
        <taxon>Bacilli</taxon>
        <taxon>Bacillales</taxon>
        <taxon>Bacillaceae</taxon>
        <taxon>Cytobacillus</taxon>
    </lineage>
</organism>
<reference evidence="2 3" key="1">
    <citation type="submission" date="2023-07" db="EMBL/GenBank/DDBJ databases">
        <title>Genomic Encyclopedia of Type Strains, Phase IV (KMG-IV): sequencing the most valuable type-strain genomes for metagenomic binning, comparative biology and taxonomic classification.</title>
        <authorList>
            <person name="Goeker M."/>
        </authorList>
    </citation>
    <scope>NUCLEOTIDE SEQUENCE [LARGE SCALE GENOMIC DNA]</scope>
    <source>
        <strain evidence="2 3">DSM 23494</strain>
    </source>
</reference>
<keyword evidence="1" id="KW-1133">Transmembrane helix</keyword>
<evidence type="ECO:0000313" key="3">
    <source>
        <dbReference type="Proteomes" id="UP001238088"/>
    </source>
</evidence>
<feature type="transmembrane region" description="Helical" evidence="1">
    <location>
        <begin position="27"/>
        <end position="45"/>
    </location>
</feature>
<comment type="caution">
    <text evidence="2">The sequence shown here is derived from an EMBL/GenBank/DDBJ whole genome shotgun (WGS) entry which is preliminary data.</text>
</comment>
<dbReference type="Proteomes" id="UP001238088">
    <property type="component" value="Unassembled WGS sequence"/>
</dbReference>
<accession>A0ABU0APW0</accession>
<feature type="transmembrane region" description="Helical" evidence="1">
    <location>
        <begin position="80"/>
        <end position="100"/>
    </location>
</feature>
<proteinExistence type="predicted"/>
<dbReference type="GO" id="GO:0016787">
    <property type="term" value="F:hydrolase activity"/>
    <property type="evidence" value="ECO:0007669"/>
    <property type="project" value="UniProtKB-KW"/>
</dbReference>
<protein>
    <submittedName>
        <fullName evidence="2">Neutral ceramidase superfamily lipid hydrolase</fullName>
    </submittedName>
</protein>
<name>A0ABU0APW0_9BACI</name>
<keyword evidence="1" id="KW-0812">Transmembrane</keyword>
<keyword evidence="3" id="KW-1185">Reference proteome</keyword>